<name>A0ABN2BM77_9MICO</name>
<feature type="signal peptide" evidence="2">
    <location>
        <begin position="1"/>
        <end position="33"/>
    </location>
</feature>
<evidence type="ECO:0000313" key="3">
    <source>
        <dbReference type="EMBL" id="GAA1543120.1"/>
    </source>
</evidence>
<dbReference type="EMBL" id="BAAANV010000037">
    <property type="protein sequence ID" value="GAA1543120.1"/>
    <property type="molecule type" value="Genomic_DNA"/>
</dbReference>
<dbReference type="RefSeq" id="WP_346030239.1">
    <property type="nucleotide sequence ID" value="NZ_BAAANV010000037.1"/>
</dbReference>
<keyword evidence="4" id="KW-1185">Reference proteome</keyword>
<reference evidence="3 4" key="1">
    <citation type="journal article" date="2019" name="Int. J. Syst. Evol. Microbiol.">
        <title>The Global Catalogue of Microorganisms (GCM) 10K type strain sequencing project: providing services to taxonomists for standard genome sequencing and annotation.</title>
        <authorList>
            <consortium name="The Broad Institute Genomics Platform"/>
            <consortium name="The Broad Institute Genome Sequencing Center for Infectious Disease"/>
            <person name="Wu L."/>
            <person name="Ma J."/>
        </authorList>
    </citation>
    <scope>NUCLEOTIDE SEQUENCE [LARGE SCALE GENOMIC DNA]</scope>
    <source>
        <strain evidence="3 4">JCM 14588</strain>
    </source>
</reference>
<feature type="compositionally biased region" description="Low complexity" evidence="1">
    <location>
        <begin position="288"/>
        <end position="300"/>
    </location>
</feature>
<evidence type="ECO:0000313" key="4">
    <source>
        <dbReference type="Proteomes" id="UP001501288"/>
    </source>
</evidence>
<dbReference type="Proteomes" id="UP001501288">
    <property type="component" value="Unassembled WGS sequence"/>
</dbReference>
<sequence length="300" mass="31753">MTTTAPLRPLSVASTVSALLAVTLSGCTMGSDAAAPSRPGAATPASSSSSSSSSSTTLPSATAAWSKTQDRIDAYTSLRVDGRDAMDEKSPRAIITGDLDTDPSDIVFTSDEIGNFTLRRIGSDIYLKGDDAYWKAVAQDDPTLPDTSSFADRWVKAPASTWDDNDLDDMSIKPIFDAMTDDSDPKWKTLASDDAELTRDTVDGVEAYKITGADGDTVVWASADGKYNLLKIEDASPGEDEFSLASFSRWNEKFEVTAPKGALDLGSADPESGTEKTTRRSGGAPNPRAMMSAQSSARSD</sequence>
<accession>A0ABN2BM77</accession>
<feature type="chain" id="PRO_5046963945" description="Lipoprotein" evidence="2">
    <location>
        <begin position="34"/>
        <end position="300"/>
    </location>
</feature>
<evidence type="ECO:0008006" key="5">
    <source>
        <dbReference type="Google" id="ProtNLM"/>
    </source>
</evidence>
<evidence type="ECO:0000256" key="1">
    <source>
        <dbReference type="SAM" id="MobiDB-lite"/>
    </source>
</evidence>
<feature type="compositionally biased region" description="Low complexity" evidence="1">
    <location>
        <begin position="31"/>
        <end position="66"/>
    </location>
</feature>
<evidence type="ECO:0000256" key="2">
    <source>
        <dbReference type="SAM" id="SignalP"/>
    </source>
</evidence>
<dbReference type="Gene3D" id="2.50.20.20">
    <property type="match status" value="1"/>
</dbReference>
<feature type="region of interest" description="Disordered" evidence="1">
    <location>
        <begin position="31"/>
        <end position="68"/>
    </location>
</feature>
<comment type="caution">
    <text evidence="3">The sequence shown here is derived from an EMBL/GenBank/DDBJ whole genome shotgun (WGS) entry which is preliminary data.</text>
</comment>
<gene>
    <name evidence="3" type="ORF">GCM10009762_15730</name>
</gene>
<protein>
    <recommendedName>
        <fullName evidence="5">Lipoprotein</fullName>
    </recommendedName>
</protein>
<feature type="region of interest" description="Disordered" evidence="1">
    <location>
        <begin position="258"/>
        <end position="300"/>
    </location>
</feature>
<keyword evidence="2" id="KW-0732">Signal</keyword>
<organism evidence="3 4">
    <name type="scientific">Dermacoccus barathri</name>
    <dbReference type="NCBI Taxonomy" id="322601"/>
    <lineage>
        <taxon>Bacteria</taxon>
        <taxon>Bacillati</taxon>
        <taxon>Actinomycetota</taxon>
        <taxon>Actinomycetes</taxon>
        <taxon>Micrococcales</taxon>
        <taxon>Dermacoccaceae</taxon>
        <taxon>Dermacoccus</taxon>
    </lineage>
</organism>
<proteinExistence type="predicted"/>